<protein>
    <submittedName>
        <fullName evidence="2">Uncharacterized protein</fullName>
    </submittedName>
</protein>
<feature type="region of interest" description="Disordered" evidence="1">
    <location>
        <begin position="19"/>
        <end position="53"/>
    </location>
</feature>
<comment type="caution">
    <text evidence="2">The sequence shown here is derived from an EMBL/GenBank/DDBJ whole genome shotgun (WGS) entry which is preliminary data.</text>
</comment>
<keyword evidence="3" id="KW-1185">Reference proteome</keyword>
<dbReference type="AlphaFoldDB" id="A0A4C1WMP7"/>
<evidence type="ECO:0000313" key="3">
    <source>
        <dbReference type="Proteomes" id="UP000299102"/>
    </source>
</evidence>
<evidence type="ECO:0000313" key="2">
    <source>
        <dbReference type="EMBL" id="GBP51579.1"/>
    </source>
</evidence>
<reference evidence="2 3" key="1">
    <citation type="journal article" date="2019" name="Commun. Biol.">
        <title>The bagworm genome reveals a unique fibroin gene that provides high tensile strength.</title>
        <authorList>
            <person name="Kono N."/>
            <person name="Nakamura H."/>
            <person name="Ohtoshi R."/>
            <person name="Tomita M."/>
            <person name="Numata K."/>
            <person name="Arakawa K."/>
        </authorList>
    </citation>
    <scope>NUCLEOTIDE SEQUENCE [LARGE SCALE GENOMIC DNA]</scope>
</reference>
<proteinExistence type="predicted"/>
<accession>A0A4C1WMP7</accession>
<name>A0A4C1WMP7_EUMVA</name>
<feature type="compositionally biased region" description="Basic residues" evidence="1">
    <location>
        <begin position="30"/>
        <end position="43"/>
    </location>
</feature>
<evidence type="ECO:0000256" key="1">
    <source>
        <dbReference type="SAM" id="MobiDB-lite"/>
    </source>
</evidence>
<organism evidence="2 3">
    <name type="scientific">Eumeta variegata</name>
    <name type="common">Bagworm moth</name>
    <name type="synonym">Eumeta japonica</name>
    <dbReference type="NCBI Taxonomy" id="151549"/>
    <lineage>
        <taxon>Eukaryota</taxon>
        <taxon>Metazoa</taxon>
        <taxon>Ecdysozoa</taxon>
        <taxon>Arthropoda</taxon>
        <taxon>Hexapoda</taxon>
        <taxon>Insecta</taxon>
        <taxon>Pterygota</taxon>
        <taxon>Neoptera</taxon>
        <taxon>Endopterygota</taxon>
        <taxon>Lepidoptera</taxon>
        <taxon>Glossata</taxon>
        <taxon>Ditrysia</taxon>
        <taxon>Tineoidea</taxon>
        <taxon>Psychidae</taxon>
        <taxon>Oiketicinae</taxon>
        <taxon>Eumeta</taxon>
    </lineage>
</organism>
<gene>
    <name evidence="2" type="ORF">EVAR_42760_1</name>
</gene>
<sequence length="172" mass="18907">MFVVNRNAALNDLREIGGEDTACQTPRPAASRRPRAPCRRPIRRNSNLDPDPGPGLELDYGVAFNPGSDLNFDLIRIKLALRNSTGVKSEARTDIERRNNIGILAGSIIGRYKRLYAIGLAEIVSRTGSCRKSVQLHKSESKFCLRSEPCALAGACDVTSPPRWRHPPFAPA</sequence>
<dbReference type="Proteomes" id="UP000299102">
    <property type="component" value="Unassembled WGS sequence"/>
</dbReference>
<dbReference type="EMBL" id="BGZK01000584">
    <property type="protein sequence ID" value="GBP51579.1"/>
    <property type="molecule type" value="Genomic_DNA"/>
</dbReference>